<organism evidence="4 5">
    <name type="scientific">Pseudoxanthomonas suwonensis</name>
    <dbReference type="NCBI Taxonomy" id="314722"/>
    <lineage>
        <taxon>Bacteria</taxon>
        <taxon>Pseudomonadati</taxon>
        <taxon>Pseudomonadota</taxon>
        <taxon>Gammaproteobacteria</taxon>
        <taxon>Lysobacterales</taxon>
        <taxon>Lysobacteraceae</taxon>
        <taxon>Pseudoxanthomonas</taxon>
    </lineage>
</organism>
<feature type="chain" id="PRO_5002413210" description="Pyrrolo-quinoline quinone repeat domain-containing protein" evidence="2">
    <location>
        <begin position="26"/>
        <end position="548"/>
    </location>
</feature>
<dbReference type="InterPro" id="IPR002372">
    <property type="entry name" value="PQQ_rpt_dom"/>
</dbReference>
<keyword evidence="2" id="KW-0732">Signal</keyword>
<dbReference type="AlphaFoldDB" id="A0A0E3UNH9"/>
<evidence type="ECO:0000256" key="2">
    <source>
        <dbReference type="SAM" id="SignalP"/>
    </source>
</evidence>
<feature type="signal peptide" evidence="2">
    <location>
        <begin position="1"/>
        <end position="25"/>
    </location>
</feature>
<name>A0A0E3UNH9_9GAMM</name>
<evidence type="ECO:0000313" key="4">
    <source>
        <dbReference type="EMBL" id="AKC86970.1"/>
    </source>
</evidence>
<evidence type="ECO:0000259" key="3">
    <source>
        <dbReference type="Pfam" id="PF13360"/>
    </source>
</evidence>
<keyword evidence="5" id="KW-1185">Reference proteome</keyword>
<dbReference type="Gene3D" id="2.130.10.10">
    <property type="entry name" value="YVTN repeat-like/Quinoprotein amine dehydrogenase"/>
    <property type="match status" value="2"/>
</dbReference>
<feature type="domain" description="Pyrrolo-quinoline quinone repeat" evidence="3">
    <location>
        <begin position="268"/>
        <end position="460"/>
    </location>
</feature>
<gene>
    <name evidence="4" type="ORF">WQ53_09620</name>
</gene>
<dbReference type="RefSeq" id="WP_052631955.1">
    <property type="nucleotide sequence ID" value="NZ_CP011144.1"/>
</dbReference>
<dbReference type="PATRIC" id="fig|314722.6.peg.2064"/>
<dbReference type="InterPro" id="IPR015943">
    <property type="entry name" value="WD40/YVTN_repeat-like_dom_sf"/>
</dbReference>
<dbReference type="SUPFAM" id="SSF50998">
    <property type="entry name" value="Quinoprotein alcohol dehydrogenase-like"/>
    <property type="match status" value="2"/>
</dbReference>
<feature type="compositionally biased region" description="Basic and acidic residues" evidence="1">
    <location>
        <begin position="42"/>
        <end position="52"/>
    </location>
</feature>
<sequence>MKKHLLIFLFLLAAVALSPAGPATAQDLGGLFKRTVERTKQEIRKKAEDKTAHTVARPLEQGLDGQPATAPQDGVPVAVGPVPVADDSPAAREAAIARLRAAAPAVVCADASTMSRTYGTTCNSREFPAPPILAAPRKAWETKPGWWGAWSPFLVGNLVLTGSCNNDGNEGISALDAGTGKTVWRIAGICREGGRRGSMGSVGFHELPSGEVLLVYPRNDGGPTDHYVIDVRAGRIVRTLTPARRGPMRHPGEVFTVVNQSTPEGVSYITALSPALDRELWQNRGFGLAMGNDLDPQYKPTFSAPAASGGVMFVTARSLGQPGFPTRQLHAIDLRTGQTLWRHTDQPMVERNTNNTVAYRSDDGTPMVAGGKVIIRVDGLLGTVGIGRDPDGEGLRALDPRTGATLWTTAPVRGRRVATRIAAGDVLVVEVRSGGDRELWGHRLADGKPAWRRPVPAETRLLASSGGAFYLSERVPAGDGKHDFRVHGLDGRTGTLLWTTRLPGHNLDIDGRWDIEDRSGGTAQGPSWRIGRDGAIYGVTLTGAFKLQ</sequence>
<evidence type="ECO:0000256" key="1">
    <source>
        <dbReference type="SAM" id="MobiDB-lite"/>
    </source>
</evidence>
<dbReference type="OrthoDB" id="9794322at2"/>
<dbReference type="EMBL" id="CP011144">
    <property type="protein sequence ID" value="AKC86970.1"/>
    <property type="molecule type" value="Genomic_DNA"/>
</dbReference>
<dbReference type="Proteomes" id="UP000033067">
    <property type="component" value="Chromosome"/>
</dbReference>
<dbReference type="InterPro" id="IPR018391">
    <property type="entry name" value="PQQ_b-propeller_rpt"/>
</dbReference>
<dbReference type="KEGG" id="psuw:WQ53_09620"/>
<accession>A0A0E3UNH9</accession>
<reference evidence="4 5" key="1">
    <citation type="journal article" date="2015" name="Genome Announc.">
        <title>Complete Genome Sequence of Pseudoxanthomonas suwonensis Strain J1, a Cellulose-Degrading Bacterium Isolated from Leaf- and Wood-Enriched Soil.</title>
        <authorList>
            <person name="Hou L."/>
            <person name="Jiang J."/>
            <person name="Xu Z."/>
            <person name="Zhou Y."/>
            <person name="Leung F.C."/>
        </authorList>
    </citation>
    <scope>NUCLEOTIDE SEQUENCE [LARGE SCALE GENOMIC DNA]</scope>
    <source>
        <strain evidence="4 5">J1</strain>
    </source>
</reference>
<dbReference type="PANTHER" id="PTHR34512">
    <property type="entry name" value="CELL SURFACE PROTEIN"/>
    <property type="match status" value="1"/>
</dbReference>
<feature type="region of interest" description="Disordered" evidence="1">
    <location>
        <begin position="42"/>
        <end position="70"/>
    </location>
</feature>
<proteinExistence type="predicted"/>
<dbReference type="PANTHER" id="PTHR34512:SF30">
    <property type="entry name" value="OUTER MEMBRANE PROTEIN ASSEMBLY FACTOR BAMB"/>
    <property type="match status" value="1"/>
</dbReference>
<dbReference type="SMART" id="SM00564">
    <property type="entry name" value="PQQ"/>
    <property type="match status" value="4"/>
</dbReference>
<protein>
    <recommendedName>
        <fullName evidence="3">Pyrrolo-quinoline quinone repeat domain-containing protein</fullName>
    </recommendedName>
</protein>
<evidence type="ECO:0000313" key="5">
    <source>
        <dbReference type="Proteomes" id="UP000033067"/>
    </source>
</evidence>
<dbReference type="Pfam" id="PF13360">
    <property type="entry name" value="PQQ_2"/>
    <property type="match status" value="1"/>
</dbReference>
<dbReference type="InterPro" id="IPR011047">
    <property type="entry name" value="Quinoprotein_ADH-like_sf"/>
</dbReference>